<dbReference type="PANTHER" id="PTHR39199:SF1">
    <property type="entry name" value="BLR5128 PROTEIN"/>
    <property type="match status" value="1"/>
</dbReference>
<gene>
    <name evidence="2" type="ORF">IFO71_19085</name>
</gene>
<name>A0AAW3ZUT9_9GAMM</name>
<dbReference type="SUPFAM" id="SSF55021">
    <property type="entry name" value="ACT-like"/>
    <property type="match status" value="2"/>
</dbReference>
<comment type="caution">
    <text evidence="2">The sequence shown here is derived from an EMBL/GenBank/DDBJ whole genome shotgun (WGS) entry which is preliminary data.</text>
</comment>
<evidence type="ECO:0000313" key="2">
    <source>
        <dbReference type="EMBL" id="MBD8527856.1"/>
    </source>
</evidence>
<dbReference type="Proteomes" id="UP000613768">
    <property type="component" value="Unassembled WGS sequence"/>
</dbReference>
<organism evidence="2 3">
    <name type="scientific">Pseudomarimonas arenosa</name>
    <dbReference type="NCBI Taxonomy" id="2774145"/>
    <lineage>
        <taxon>Bacteria</taxon>
        <taxon>Pseudomonadati</taxon>
        <taxon>Pseudomonadota</taxon>
        <taxon>Gammaproteobacteria</taxon>
        <taxon>Lysobacterales</taxon>
        <taxon>Lysobacteraceae</taxon>
        <taxon>Pseudomarimonas</taxon>
    </lineage>
</organism>
<dbReference type="Gene3D" id="3.30.2130.10">
    <property type="entry name" value="VC0802-like"/>
    <property type="match status" value="1"/>
</dbReference>
<dbReference type="InterPro" id="IPR045865">
    <property type="entry name" value="ACT-like_dom_sf"/>
</dbReference>
<dbReference type="AlphaFoldDB" id="A0AAW3ZUT9"/>
<evidence type="ECO:0000259" key="1">
    <source>
        <dbReference type="Pfam" id="PF10000"/>
    </source>
</evidence>
<evidence type="ECO:0000313" key="3">
    <source>
        <dbReference type="Proteomes" id="UP000613768"/>
    </source>
</evidence>
<proteinExistence type="predicted"/>
<feature type="domain" description="DUF2241" evidence="1">
    <location>
        <begin position="1"/>
        <end position="64"/>
    </location>
</feature>
<dbReference type="EMBL" id="JACYTR010000068">
    <property type="protein sequence ID" value="MBD8527856.1"/>
    <property type="molecule type" value="Genomic_DNA"/>
</dbReference>
<dbReference type="Pfam" id="PF10000">
    <property type="entry name" value="ACT_3"/>
    <property type="match status" value="1"/>
</dbReference>
<dbReference type="PANTHER" id="PTHR39199">
    <property type="entry name" value="BLR5128 PROTEIN"/>
    <property type="match status" value="1"/>
</dbReference>
<reference evidence="2 3" key="1">
    <citation type="submission" date="2020-09" db="EMBL/GenBank/DDBJ databases">
        <title>Pseudoxanthomonas sp. CAU 1598 isolated from sand of Yaerae Beach.</title>
        <authorList>
            <person name="Kim W."/>
        </authorList>
    </citation>
    <scope>NUCLEOTIDE SEQUENCE [LARGE SCALE GENOMIC DNA]</scope>
    <source>
        <strain evidence="2 3">CAU 1598</strain>
    </source>
</reference>
<sequence>MLQALNPRLHPGCYVYACLTPEQAEQAGQHYQPLASFRETEAVTWIVPRTDAERHRWRAEFPCAWIQLDVHSALHAVGLTAAIATALAEHKLSCNIVAAYHHDHLFVPEEQAQQALRILKALQASQRAID</sequence>
<dbReference type="InterPro" id="IPR018717">
    <property type="entry name" value="DUF2241"/>
</dbReference>
<keyword evidence="3" id="KW-1185">Reference proteome</keyword>
<accession>A0AAW3ZUT9</accession>
<protein>
    <submittedName>
        <fullName evidence="2">ACT domain-containing protein</fullName>
    </submittedName>
</protein>